<feature type="compositionally biased region" description="Low complexity" evidence="1">
    <location>
        <begin position="90"/>
        <end position="99"/>
    </location>
</feature>
<name>A0AAD5XN31_9FUNG</name>
<accession>A0AAD5XN31</accession>
<dbReference type="Proteomes" id="UP001212152">
    <property type="component" value="Unassembled WGS sequence"/>
</dbReference>
<sequence length="474" mass="52045">MSSSDEDDDMVANGKGSSKGKGNGNDTDSSLEAPPLPQRSATAVRRSAVRQQTLRPFLLAPSASSSSKSTSAATTANATQRKLQRKSIVLSSSDSDSSLPSPPPRRPRLSPPTVVASSKRKRIPSPACLSSSSDSDAHASRPTKRVSGHRASPPRRTVRASSDPDLDSADDDDLYFSDTSKPPPPSAKANFRNALAKMKETRRAGIKAALPPSESEENSDSVSGTSSESDIAEFIAEEGDEIAELPQEFRLAASTLFDSFKIFIAFLIEIVLRGPDDVPRPGQASKSAESNIRAIEKRIDGYRMSLLSSEAWQPNFKDALNTYPIYKMRPTPPDAGVCDACRRTNHTAASEAVLSGPAYDAWTLASLPKSDPRSRMEKRFPRYVRFRPKSNESELAFLLGKFCAKRSQLYSKLTHWKWKFFVRVREALKAGFKDLEPYSRDDLLAYLEQKSVVDELWTQYNELLETATGWSKGG</sequence>
<gene>
    <name evidence="3" type="ORF">HDU87_007778</name>
</gene>
<protein>
    <recommendedName>
        <fullName evidence="2">DUF4211 domain-containing protein</fullName>
    </recommendedName>
</protein>
<feature type="compositionally biased region" description="Low complexity" evidence="1">
    <location>
        <begin position="38"/>
        <end position="52"/>
    </location>
</feature>
<feature type="compositionally biased region" description="Low complexity" evidence="1">
    <location>
        <begin position="60"/>
        <end position="79"/>
    </location>
</feature>
<feature type="region of interest" description="Disordered" evidence="1">
    <location>
        <begin position="1"/>
        <end position="190"/>
    </location>
</feature>
<feature type="compositionally biased region" description="Acidic residues" evidence="1">
    <location>
        <begin position="1"/>
        <end position="10"/>
    </location>
</feature>
<reference evidence="3" key="1">
    <citation type="submission" date="2020-05" db="EMBL/GenBank/DDBJ databases">
        <title>Phylogenomic resolution of chytrid fungi.</title>
        <authorList>
            <person name="Stajich J.E."/>
            <person name="Amses K."/>
            <person name="Simmons R."/>
            <person name="Seto K."/>
            <person name="Myers J."/>
            <person name="Bonds A."/>
            <person name="Quandt C.A."/>
            <person name="Barry K."/>
            <person name="Liu P."/>
            <person name="Grigoriev I."/>
            <person name="Longcore J.E."/>
            <person name="James T.Y."/>
        </authorList>
    </citation>
    <scope>NUCLEOTIDE SEQUENCE</scope>
    <source>
        <strain evidence="3">JEL0379</strain>
    </source>
</reference>
<evidence type="ECO:0000313" key="4">
    <source>
        <dbReference type="Proteomes" id="UP001212152"/>
    </source>
</evidence>
<organism evidence="3 4">
    <name type="scientific">Geranomyces variabilis</name>
    <dbReference type="NCBI Taxonomy" id="109894"/>
    <lineage>
        <taxon>Eukaryota</taxon>
        <taxon>Fungi</taxon>
        <taxon>Fungi incertae sedis</taxon>
        <taxon>Chytridiomycota</taxon>
        <taxon>Chytridiomycota incertae sedis</taxon>
        <taxon>Chytridiomycetes</taxon>
        <taxon>Spizellomycetales</taxon>
        <taxon>Powellomycetaceae</taxon>
        <taxon>Geranomyces</taxon>
    </lineage>
</organism>
<dbReference type="PANTHER" id="PTHR14689">
    <property type="entry name" value="PHORBOL-ESTER_DAG-TYPE DOMAIN-CONTAINING PROTEIN"/>
    <property type="match status" value="1"/>
</dbReference>
<dbReference type="PANTHER" id="PTHR14689:SF0">
    <property type="entry name" value="COILED-COIL DOMAIN-CONTAINING PROTEIN 82"/>
    <property type="match status" value="1"/>
</dbReference>
<dbReference type="InterPro" id="IPR025451">
    <property type="entry name" value="DUF4211"/>
</dbReference>
<dbReference type="AlphaFoldDB" id="A0AAD5XN31"/>
<evidence type="ECO:0000256" key="1">
    <source>
        <dbReference type="SAM" id="MobiDB-lite"/>
    </source>
</evidence>
<dbReference type="GO" id="GO:0005634">
    <property type="term" value="C:nucleus"/>
    <property type="evidence" value="ECO:0007669"/>
    <property type="project" value="TreeGrafter"/>
</dbReference>
<keyword evidence="4" id="KW-1185">Reference proteome</keyword>
<feature type="compositionally biased region" description="Basic residues" evidence="1">
    <location>
        <begin position="141"/>
        <end position="158"/>
    </location>
</feature>
<feature type="domain" description="DUF4211" evidence="2">
    <location>
        <begin position="234"/>
        <end position="364"/>
    </location>
</feature>
<dbReference type="Pfam" id="PF13926">
    <property type="entry name" value="DUF4211"/>
    <property type="match status" value="1"/>
</dbReference>
<evidence type="ECO:0000313" key="3">
    <source>
        <dbReference type="EMBL" id="KAJ3172854.1"/>
    </source>
</evidence>
<feature type="region of interest" description="Disordered" evidence="1">
    <location>
        <begin position="202"/>
        <end position="229"/>
    </location>
</feature>
<comment type="caution">
    <text evidence="3">The sequence shown here is derived from an EMBL/GenBank/DDBJ whole genome shotgun (WGS) entry which is preliminary data.</text>
</comment>
<feature type="compositionally biased region" description="Acidic residues" evidence="1">
    <location>
        <begin position="164"/>
        <end position="175"/>
    </location>
</feature>
<proteinExistence type="predicted"/>
<evidence type="ECO:0000259" key="2">
    <source>
        <dbReference type="Pfam" id="PF13926"/>
    </source>
</evidence>
<feature type="compositionally biased region" description="Low complexity" evidence="1">
    <location>
        <begin position="220"/>
        <end position="229"/>
    </location>
</feature>
<dbReference type="EMBL" id="JADGJQ010000074">
    <property type="protein sequence ID" value="KAJ3172854.1"/>
    <property type="molecule type" value="Genomic_DNA"/>
</dbReference>